<gene>
    <name evidence="5 8" type="primary">msrA</name>
    <name evidence="8" type="ORF">DXZ20_25325</name>
</gene>
<dbReference type="EMBL" id="QXHD01000004">
    <property type="protein sequence ID" value="NEZ58903.1"/>
    <property type="molecule type" value="Genomic_DNA"/>
</dbReference>
<keyword evidence="6" id="KW-0732">Signal</keyword>
<dbReference type="SUPFAM" id="SSF55068">
    <property type="entry name" value="Peptide methionine sulfoxide reductase"/>
    <property type="match status" value="1"/>
</dbReference>
<dbReference type="Pfam" id="PF01625">
    <property type="entry name" value="PMSR"/>
    <property type="match status" value="1"/>
</dbReference>
<sequence>MHSIFKKWPLRRLLQQGFLSVLIGCIWCLGASTAVAETAQATFAGGCFWCMEHPFDELQGVTDTTSGYMGGTVENPSYRQVSSGATGHAEVVQIQYDPDIISYETLLDTFWRNVDPLDSQGQFCDKGSQYRSIIFYKNEIQRQLAETSKEVVSHLFDQPIATDLLPADTFYPAEDYHQNYYQTHPARYRLYRFGCGRDQRLGELWGNVHE</sequence>
<evidence type="ECO:0000313" key="9">
    <source>
        <dbReference type="Proteomes" id="UP000481033"/>
    </source>
</evidence>
<name>A0A6M0RSY7_9CYAN</name>
<protein>
    <recommendedName>
        <fullName evidence="5">Peptide methionine sulfoxide reductase MsrA</fullName>
        <shortName evidence="5">Protein-methionine-S-oxide reductase</shortName>
        <ecNumber evidence="5">1.8.4.11</ecNumber>
    </recommendedName>
    <alternativeName>
        <fullName evidence="5">Peptide-methionine (S)-S-oxide reductase</fullName>
        <shortName evidence="5">Peptide Met(O) reductase</shortName>
    </alternativeName>
</protein>
<evidence type="ECO:0000313" key="8">
    <source>
        <dbReference type="EMBL" id="NEZ58903.1"/>
    </source>
</evidence>
<evidence type="ECO:0000256" key="4">
    <source>
        <dbReference type="ARBA" id="ARBA00048782"/>
    </source>
</evidence>
<dbReference type="GO" id="GO:0008113">
    <property type="term" value="F:peptide-methionine (S)-S-oxide reductase activity"/>
    <property type="evidence" value="ECO:0007669"/>
    <property type="project" value="UniProtKB-UniRule"/>
</dbReference>
<dbReference type="PANTHER" id="PTHR43774:SF1">
    <property type="entry name" value="PEPTIDE METHIONINE SULFOXIDE REDUCTASE MSRA 2"/>
    <property type="match status" value="1"/>
</dbReference>
<dbReference type="RefSeq" id="WP_163703612.1">
    <property type="nucleotide sequence ID" value="NZ_QXHD01000004.1"/>
</dbReference>
<comment type="function">
    <text evidence="5">Has an important function as a repair enzyme for proteins that have been inactivated by oxidation. Catalyzes the reversible oxidation-reduction of methionine sulfoxide in proteins to methionine.</text>
</comment>
<feature type="active site" evidence="5">
    <location>
        <position position="47"/>
    </location>
</feature>
<evidence type="ECO:0000256" key="6">
    <source>
        <dbReference type="SAM" id="SignalP"/>
    </source>
</evidence>
<evidence type="ECO:0000256" key="2">
    <source>
        <dbReference type="ARBA" id="ARBA00023002"/>
    </source>
</evidence>
<dbReference type="Proteomes" id="UP000481033">
    <property type="component" value="Unassembled WGS sequence"/>
</dbReference>
<dbReference type="PROSITE" id="PS51257">
    <property type="entry name" value="PROKAR_LIPOPROTEIN"/>
    <property type="match status" value="1"/>
</dbReference>
<feature type="chain" id="PRO_5027076790" description="Peptide methionine sulfoxide reductase MsrA" evidence="6">
    <location>
        <begin position="37"/>
        <end position="210"/>
    </location>
</feature>
<dbReference type="AlphaFoldDB" id="A0A6M0RSY7"/>
<comment type="similarity">
    <text evidence="1 5">Belongs to the MsrA Met sulfoxide reductase family.</text>
</comment>
<keyword evidence="9" id="KW-1185">Reference proteome</keyword>
<comment type="catalytic activity">
    <reaction evidence="4 5">
        <text>[thioredoxin]-disulfide + L-methionine + H2O = L-methionine (S)-S-oxide + [thioredoxin]-dithiol</text>
        <dbReference type="Rhea" id="RHEA:19993"/>
        <dbReference type="Rhea" id="RHEA-COMP:10698"/>
        <dbReference type="Rhea" id="RHEA-COMP:10700"/>
        <dbReference type="ChEBI" id="CHEBI:15377"/>
        <dbReference type="ChEBI" id="CHEBI:29950"/>
        <dbReference type="ChEBI" id="CHEBI:50058"/>
        <dbReference type="ChEBI" id="CHEBI:57844"/>
        <dbReference type="ChEBI" id="CHEBI:58772"/>
        <dbReference type="EC" id="1.8.4.11"/>
    </reaction>
</comment>
<evidence type="ECO:0000256" key="3">
    <source>
        <dbReference type="ARBA" id="ARBA00047806"/>
    </source>
</evidence>
<accession>A0A6M0RSY7</accession>
<dbReference type="HAMAP" id="MF_01401">
    <property type="entry name" value="MsrA"/>
    <property type="match status" value="1"/>
</dbReference>
<organism evidence="8 9">
    <name type="scientific">Adonisia turfae CCMR0081</name>
    <dbReference type="NCBI Taxonomy" id="2292702"/>
    <lineage>
        <taxon>Bacteria</taxon>
        <taxon>Bacillati</taxon>
        <taxon>Cyanobacteriota</taxon>
        <taxon>Adonisia</taxon>
        <taxon>Adonisia turfae</taxon>
    </lineage>
</organism>
<dbReference type="NCBIfam" id="TIGR00401">
    <property type="entry name" value="msrA"/>
    <property type="match status" value="1"/>
</dbReference>
<dbReference type="Gene3D" id="3.30.1060.10">
    <property type="entry name" value="Peptide methionine sulphoxide reductase MsrA"/>
    <property type="match status" value="1"/>
</dbReference>
<comment type="caution">
    <text evidence="8">The sequence shown here is derived from an EMBL/GenBank/DDBJ whole genome shotgun (WGS) entry which is preliminary data.</text>
</comment>
<keyword evidence="2 5" id="KW-0560">Oxidoreductase</keyword>
<dbReference type="PANTHER" id="PTHR43774">
    <property type="entry name" value="PEPTIDE METHIONINE SULFOXIDE REDUCTASE"/>
    <property type="match status" value="1"/>
</dbReference>
<dbReference type="InterPro" id="IPR002569">
    <property type="entry name" value="Met_Sox_Rdtase_MsrA_dom"/>
</dbReference>
<dbReference type="InterPro" id="IPR036509">
    <property type="entry name" value="Met_Sox_Rdtase_MsrA_sf"/>
</dbReference>
<comment type="catalytic activity">
    <reaction evidence="3 5">
        <text>L-methionyl-[protein] + [thioredoxin]-disulfide + H2O = L-methionyl-(S)-S-oxide-[protein] + [thioredoxin]-dithiol</text>
        <dbReference type="Rhea" id="RHEA:14217"/>
        <dbReference type="Rhea" id="RHEA-COMP:10698"/>
        <dbReference type="Rhea" id="RHEA-COMP:10700"/>
        <dbReference type="Rhea" id="RHEA-COMP:12313"/>
        <dbReference type="Rhea" id="RHEA-COMP:12315"/>
        <dbReference type="ChEBI" id="CHEBI:15377"/>
        <dbReference type="ChEBI" id="CHEBI:16044"/>
        <dbReference type="ChEBI" id="CHEBI:29950"/>
        <dbReference type="ChEBI" id="CHEBI:44120"/>
        <dbReference type="ChEBI" id="CHEBI:50058"/>
        <dbReference type="EC" id="1.8.4.11"/>
    </reaction>
</comment>
<evidence type="ECO:0000259" key="7">
    <source>
        <dbReference type="Pfam" id="PF01625"/>
    </source>
</evidence>
<evidence type="ECO:0000256" key="5">
    <source>
        <dbReference type="HAMAP-Rule" id="MF_01401"/>
    </source>
</evidence>
<evidence type="ECO:0000256" key="1">
    <source>
        <dbReference type="ARBA" id="ARBA00005591"/>
    </source>
</evidence>
<proteinExistence type="inferred from homology"/>
<feature type="signal peptide" evidence="6">
    <location>
        <begin position="1"/>
        <end position="36"/>
    </location>
</feature>
<dbReference type="EC" id="1.8.4.11" evidence="5"/>
<reference evidence="8 9" key="1">
    <citation type="journal article" date="2020" name="Microb. Ecol.">
        <title>Ecogenomics of the Marine Benthic Filamentous Cyanobacterium Adonisia.</title>
        <authorList>
            <person name="Walter J.M."/>
            <person name="Coutinho F.H."/>
            <person name="Leomil L."/>
            <person name="Hargreaves P.I."/>
            <person name="Campeao M.E."/>
            <person name="Vieira V.V."/>
            <person name="Silva B.S."/>
            <person name="Fistarol G.O."/>
            <person name="Salomon P.S."/>
            <person name="Sawabe T."/>
            <person name="Mino S."/>
            <person name="Hosokawa M."/>
            <person name="Miyashita H."/>
            <person name="Maruyama F."/>
            <person name="van Verk M.C."/>
            <person name="Dutilh B.E."/>
            <person name="Thompson C.C."/>
            <person name="Thompson F.L."/>
        </authorList>
    </citation>
    <scope>NUCLEOTIDE SEQUENCE [LARGE SCALE GENOMIC DNA]</scope>
    <source>
        <strain evidence="8 9">CCMR0081</strain>
    </source>
</reference>
<feature type="domain" description="Peptide methionine sulphoxide reductase MsrA" evidence="7">
    <location>
        <begin position="40"/>
        <end position="189"/>
    </location>
</feature>